<dbReference type="CTD" id="8624"/>
<dbReference type="PANTHER" id="PTHR15069">
    <property type="entry name" value="PROTEASOME ASSEMBLY CHAPERONE 1"/>
    <property type="match status" value="1"/>
</dbReference>
<dbReference type="InterPro" id="IPR016565">
    <property type="entry name" value="Proteasome_assmbl_chp_1"/>
</dbReference>
<dbReference type="GO" id="GO:0005783">
    <property type="term" value="C:endoplasmic reticulum"/>
    <property type="evidence" value="ECO:0007669"/>
    <property type="project" value="InterPro"/>
</dbReference>
<dbReference type="PANTHER" id="PTHR15069:SF1">
    <property type="entry name" value="PROTEASOME ASSEMBLY CHAPERONE 1"/>
    <property type="match status" value="1"/>
</dbReference>
<proteinExistence type="inferred from homology"/>
<name>A0A6J2TFD4_DROLE</name>
<dbReference type="OrthoDB" id="17536at2759"/>
<protein>
    <recommendedName>
        <fullName evidence="2">Proteasome assembly chaperone 1</fullName>
    </recommendedName>
</protein>
<comment type="similarity">
    <text evidence="1">Belongs to the PSMG1 family.</text>
</comment>
<evidence type="ECO:0000313" key="4">
    <source>
        <dbReference type="Proteomes" id="UP000504634"/>
    </source>
</evidence>
<organism evidence="4 5">
    <name type="scientific">Drosophila lebanonensis</name>
    <name type="common">Fruit fly</name>
    <name type="synonym">Scaptodrosophila lebanonensis</name>
    <dbReference type="NCBI Taxonomy" id="7225"/>
    <lineage>
        <taxon>Eukaryota</taxon>
        <taxon>Metazoa</taxon>
        <taxon>Ecdysozoa</taxon>
        <taxon>Arthropoda</taxon>
        <taxon>Hexapoda</taxon>
        <taxon>Insecta</taxon>
        <taxon>Pterygota</taxon>
        <taxon>Neoptera</taxon>
        <taxon>Endopterygota</taxon>
        <taxon>Diptera</taxon>
        <taxon>Brachycera</taxon>
        <taxon>Muscomorpha</taxon>
        <taxon>Ephydroidea</taxon>
        <taxon>Drosophilidae</taxon>
        <taxon>Scaptodrosophila</taxon>
    </lineage>
</organism>
<gene>
    <name evidence="5" type="primary">LOC115623483</name>
</gene>
<keyword evidence="3" id="KW-0143">Chaperone</keyword>
<keyword evidence="4" id="KW-1185">Reference proteome</keyword>
<dbReference type="AlphaFoldDB" id="A0A6J2TFD4"/>
<dbReference type="GO" id="GO:0070628">
    <property type="term" value="F:proteasome binding"/>
    <property type="evidence" value="ECO:0007669"/>
    <property type="project" value="TreeGrafter"/>
</dbReference>
<dbReference type="GO" id="GO:0080129">
    <property type="term" value="P:proteasome core complex assembly"/>
    <property type="evidence" value="ECO:0007669"/>
    <property type="project" value="TreeGrafter"/>
</dbReference>
<evidence type="ECO:0000256" key="3">
    <source>
        <dbReference type="ARBA" id="ARBA00023186"/>
    </source>
</evidence>
<dbReference type="Proteomes" id="UP000504634">
    <property type="component" value="Unplaced"/>
</dbReference>
<dbReference type="GeneID" id="115623483"/>
<evidence type="ECO:0000256" key="1">
    <source>
        <dbReference type="ARBA" id="ARBA00005261"/>
    </source>
</evidence>
<evidence type="ECO:0000313" key="5">
    <source>
        <dbReference type="RefSeq" id="XP_030373712.1"/>
    </source>
</evidence>
<evidence type="ECO:0000256" key="2">
    <source>
        <dbReference type="ARBA" id="ARBA00019180"/>
    </source>
</evidence>
<accession>A0A6J2TFD4</accession>
<reference evidence="5" key="1">
    <citation type="submission" date="2025-08" db="UniProtKB">
        <authorList>
            <consortium name="RefSeq"/>
        </authorList>
    </citation>
    <scope>IDENTIFICATION</scope>
    <source>
        <strain evidence="5">11010-0011.00</strain>
        <tissue evidence="5">Whole body</tissue>
    </source>
</reference>
<sequence>MSCPMSFGELNIPSSRAFWDDCEEDELDSNQDPEKLDLKFQEGAQETPIPSELFVLIEGPNIEGFGNAVIKEQSSRVICDIPPKKSTSKLAFNASNKQLLAVLEDELSYSGEITELLIPYAQVAKNVFTITLKPKVEYKSEEINKYSDDITIVRGVDANLKGVIELEAPNFIVGVTAGIASWCKQSNHPCSSYIIYTDKLPLDEIAAQPVLKLLQKLGVPCSTSYTPPRKDDSHLYS</sequence>
<dbReference type="RefSeq" id="XP_030373712.1">
    <property type="nucleotide sequence ID" value="XM_030517852.1"/>
</dbReference>